<keyword evidence="3 4" id="KW-0408">Iron</keyword>
<dbReference type="SMART" id="SM00758">
    <property type="entry name" value="PA14"/>
    <property type="match status" value="1"/>
</dbReference>
<dbReference type="InterPro" id="IPR037524">
    <property type="entry name" value="PA14/GLEYA"/>
</dbReference>
<evidence type="ECO:0000256" key="4">
    <source>
        <dbReference type="PROSITE-ProRule" id="PRU00433"/>
    </source>
</evidence>
<evidence type="ECO:0000259" key="5">
    <source>
        <dbReference type="PROSITE" id="PS51007"/>
    </source>
</evidence>
<dbReference type="InParanoid" id="B4CVL6"/>
<comment type="caution">
    <text evidence="7">The sequence shown here is derived from an EMBL/GenBank/DDBJ whole genome shotgun (WGS) entry which is preliminary data.</text>
</comment>
<dbReference type="eggNOG" id="COG2010">
    <property type="taxonomic scope" value="Bacteria"/>
</dbReference>
<dbReference type="PANTHER" id="PTHR33546">
    <property type="entry name" value="LARGE, MULTIFUNCTIONAL SECRETED PROTEIN-RELATED"/>
    <property type="match status" value="1"/>
</dbReference>
<name>B4CVL6_9BACT</name>
<proteinExistence type="predicted"/>
<keyword evidence="2 4" id="KW-0479">Metal-binding</keyword>
<organism evidence="7 8">
    <name type="scientific">Chthoniobacter flavus Ellin428</name>
    <dbReference type="NCBI Taxonomy" id="497964"/>
    <lineage>
        <taxon>Bacteria</taxon>
        <taxon>Pseudomonadati</taxon>
        <taxon>Verrucomicrobiota</taxon>
        <taxon>Spartobacteria</taxon>
        <taxon>Chthoniobacterales</taxon>
        <taxon>Chthoniobacteraceae</taxon>
        <taxon>Chthoniobacter</taxon>
    </lineage>
</organism>
<dbReference type="SUPFAM" id="SSF48695">
    <property type="entry name" value="Multiheme cytochromes"/>
    <property type="match status" value="1"/>
</dbReference>
<evidence type="ECO:0000256" key="1">
    <source>
        <dbReference type="ARBA" id="ARBA00022617"/>
    </source>
</evidence>
<feature type="domain" description="PA14" evidence="6">
    <location>
        <begin position="237"/>
        <end position="373"/>
    </location>
</feature>
<dbReference type="InterPro" id="IPR036280">
    <property type="entry name" value="Multihaem_cyt_sf"/>
</dbReference>
<accession>B4CVL6</accession>
<dbReference type="Proteomes" id="UP000005824">
    <property type="component" value="Unassembled WGS sequence"/>
</dbReference>
<keyword evidence="1 4" id="KW-0349">Heme</keyword>
<dbReference type="InterPro" id="IPR009056">
    <property type="entry name" value="Cyt_c-like_dom"/>
</dbReference>
<evidence type="ECO:0000259" key="6">
    <source>
        <dbReference type="PROSITE" id="PS51820"/>
    </source>
</evidence>
<feature type="domain" description="Cytochrome c" evidence="5">
    <location>
        <begin position="599"/>
        <end position="696"/>
    </location>
</feature>
<feature type="domain" description="Cytochrome c" evidence="5">
    <location>
        <begin position="137"/>
        <end position="230"/>
    </location>
</feature>
<gene>
    <name evidence="7" type="ORF">CfE428DRAFT_0703</name>
</gene>
<dbReference type="GO" id="GO:0020037">
    <property type="term" value="F:heme binding"/>
    <property type="evidence" value="ECO:0007669"/>
    <property type="project" value="InterPro"/>
</dbReference>
<evidence type="ECO:0000313" key="8">
    <source>
        <dbReference type="Proteomes" id="UP000005824"/>
    </source>
</evidence>
<dbReference type="GO" id="GO:0009055">
    <property type="term" value="F:electron transfer activity"/>
    <property type="evidence" value="ECO:0007669"/>
    <property type="project" value="InterPro"/>
</dbReference>
<feature type="domain" description="Cytochrome c" evidence="5">
    <location>
        <begin position="33"/>
        <end position="124"/>
    </location>
</feature>
<dbReference type="Pfam" id="PF07691">
    <property type="entry name" value="PA14"/>
    <property type="match status" value="1"/>
</dbReference>
<protein>
    <submittedName>
        <fullName evidence="7">PA14 domain protein</fullName>
    </submittedName>
</protein>
<dbReference type="SUPFAM" id="SSF56988">
    <property type="entry name" value="Anthrax protective antigen"/>
    <property type="match status" value="1"/>
</dbReference>
<evidence type="ECO:0000313" key="7">
    <source>
        <dbReference type="EMBL" id="EDY21458.1"/>
    </source>
</evidence>
<feature type="domain" description="Cytochrome c" evidence="5">
    <location>
        <begin position="476"/>
        <end position="580"/>
    </location>
</feature>
<dbReference type="SUPFAM" id="SSF46626">
    <property type="entry name" value="Cytochrome c"/>
    <property type="match status" value="4"/>
</dbReference>
<dbReference type="EMBL" id="ABVL01000002">
    <property type="protein sequence ID" value="EDY21458.1"/>
    <property type="molecule type" value="Genomic_DNA"/>
</dbReference>
<keyword evidence="8" id="KW-1185">Reference proteome</keyword>
<dbReference type="STRING" id="497964.CfE428DRAFT_0703"/>
<evidence type="ECO:0000256" key="2">
    <source>
        <dbReference type="ARBA" id="ARBA00022723"/>
    </source>
</evidence>
<dbReference type="GO" id="GO:0046872">
    <property type="term" value="F:metal ion binding"/>
    <property type="evidence" value="ECO:0007669"/>
    <property type="project" value="UniProtKB-KW"/>
</dbReference>
<dbReference type="InterPro" id="IPR036909">
    <property type="entry name" value="Cyt_c-like_dom_sf"/>
</dbReference>
<dbReference type="PANTHER" id="PTHR33546:SF1">
    <property type="entry name" value="LARGE, MULTIFUNCTIONAL SECRETED PROTEIN"/>
    <property type="match status" value="1"/>
</dbReference>
<dbReference type="Gene3D" id="3.90.182.10">
    <property type="entry name" value="Toxin - Anthrax Protective Antigen,domain 1"/>
    <property type="match status" value="1"/>
</dbReference>
<dbReference type="PROSITE" id="PS51820">
    <property type="entry name" value="PA14"/>
    <property type="match status" value="1"/>
</dbReference>
<dbReference type="InterPro" id="IPR011658">
    <property type="entry name" value="PA14_dom"/>
</dbReference>
<dbReference type="AlphaFoldDB" id="B4CVL6"/>
<reference evidence="7 8" key="1">
    <citation type="journal article" date="2011" name="J. Bacteriol.">
        <title>Genome sequence of Chthoniobacter flavus Ellin428, an aerobic heterotrophic soil bacterium.</title>
        <authorList>
            <person name="Kant R."/>
            <person name="van Passel M.W."/>
            <person name="Palva A."/>
            <person name="Lucas S."/>
            <person name="Lapidus A."/>
            <person name="Glavina Del Rio T."/>
            <person name="Dalin E."/>
            <person name="Tice H."/>
            <person name="Bruce D."/>
            <person name="Goodwin L."/>
            <person name="Pitluck S."/>
            <person name="Larimer F.W."/>
            <person name="Land M.L."/>
            <person name="Hauser L."/>
            <person name="Sangwan P."/>
            <person name="de Vos W.M."/>
            <person name="Janssen P.H."/>
            <person name="Smidt H."/>
        </authorList>
    </citation>
    <scope>NUCLEOTIDE SEQUENCE [LARGE SCALE GENOMIC DNA]</scope>
    <source>
        <strain evidence="7 8">Ellin428</strain>
    </source>
</reference>
<evidence type="ECO:0000256" key="3">
    <source>
        <dbReference type="ARBA" id="ARBA00023004"/>
    </source>
</evidence>
<sequence length="926" mass="100953" precursor="true">MFPNLFFRRRPVAHLLSGASVALFLGLAGVSRAGVDPGEYLISEMNCAACHDAGPVKQRLASRPSPRLDAAHGVKVTPQWLHAFLLNPQAETPGTLMPDMLAAMEEPKRAEMAEALTHYLVSLRGAQKATPIGQSAAAINVGRTLYHTVGCVQCHAPQELPPSKADPKNEFPGMARTSIPLGDLAKKFTVAELADFLRDPLKSRPGGRMPSLKLNPTEARAVAMYLLRSQAPEGEEAHLSGLSYEYYEEQLPELPEFDRLTPKTTGNVDTFTLAVAQRKNDFAIRFRGVIAIPTDGEYQFYTKSDDGSRLFIDDKQVVENGGIHPDQERNGKIKLTAGSHSVRVIYFDGGGQTALKVSWKGPGINKTEIPSKVLSHEGKAMLPVGNLEFTVDDTKAAAGANYYISLQCARCHGDLPSKWPITATAPVARPLARLNGRQPAGCLSPKVKPGLPRFEISDRQRVVILGQLGAQAALTAELTPEQQIIRTMTVMNCFACHNRDHRGGPEGLHREYFANVGEVDLGDEGKMPPQLNGVGAKLRPEWIKAVLTEGGAVRPYMATRMPQFGAANVGQLPDLFSKADSRADATPDPDVAASGVANEANKYGRKLIGVGGLTCIACHMFDGHKSLGVPALDLATAGQRLKFDWFRRYLLDPQSLRPGTRMPAFWPNGVATNKDVLGGDSEKQISAIWAYLARKNFTDLPTGLVQGKMELVADKEAIIYRNFIEGGGSRAIGVGYPEKANLAFDANDMRLAMIWQGAFIDAARHRTGRGQGFEKPLGTNVVHEPPGPPFAILNSESAVWPKDTGQAAGWQFRGYLLDAKRRPTFRYSWNDLSIEDYPVAVSGDPDAGFHRTVTVHAEKPVEHLFFRAAVGKKIKETDGTFAVDETLKLKFPGSKPIIRDSDNESELLVPLTFQGGEAKFVEEMTW</sequence>
<dbReference type="RefSeq" id="WP_006978030.1">
    <property type="nucleotide sequence ID" value="NZ_ABVL01000002.1"/>
</dbReference>
<dbReference type="Gene3D" id="1.10.760.10">
    <property type="entry name" value="Cytochrome c-like domain"/>
    <property type="match status" value="4"/>
</dbReference>
<dbReference type="PROSITE" id="PS51007">
    <property type="entry name" value="CYTC"/>
    <property type="match status" value="4"/>
</dbReference>